<name>A0A1I5CP55_9ACTN</name>
<dbReference type="InParanoid" id="A0A1I5CP55"/>
<feature type="region of interest" description="Disordered" evidence="10">
    <location>
        <begin position="423"/>
        <end position="442"/>
    </location>
</feature>
<keyword evidence="11" id="KW-1133">Transmembrane helix</keyword>
<dbReference type="Proteomes" id="UP000183413">
    <property type="component" value="Unassembled WGS sequence"/>
</dbReference>
<evidence type="ECO:0000256" key="4">
    <source>
        <dbReference type="ARBA" id="ARBA00022679"/>
    </source>
</evidence>
<gene>
    <name evidence="13" type="ORF">SAMN04489713_103325</name>
</gene>
<evidence type="ECO:0000256" key="5">
    <source>
        <dbReference type="ARBA" id="ARBA00022741"/>
    </source>
</evidence>
<evidence type="ECO:0000256" key="3">
    <source>
        <dbReference type="ARBA" id="ARBA00022553"/>
    </source>
</evidence>
<evidence type="ECO:0000256" key="1">
    <source>
        <dbReference type="ARBA" id="ARBA00000085"/>
    </source>
</evidence>
<feature type="transmembrane region" description="Helical" evidence="11">
    <location>
        <begin position="117"/>
        <end position="133"/>
    </location>
</feature>
<feature type="region of interest" description="Disordered" evidence="10">
    <location>
        <begin position="48"/>
        <end position="68"/>
    </location>
</feature>
<dbReference type="Gene3D" id="1.20.5.1930">
    <property type="match status" value="1"/>
</dbReference>
<evidence type="ECO:0000256" key="8">
    <source>
        <dbReference type="ARBA" id="ARBA00023012"/>
    </source>
</evidence>
<keyword evidence="4" id="KW-0808">Transferase</keyword>
<keyword evidence="11" id="KW-0472">Membrane</keyword>
<dbReference type="SMART" id="SM00387">
    <property type="entry name" value="HATPase_c"/>
    <property type="match status" value="1"/>
</dbReference>
<dbReference type="GO" id="GO:0016020">
    <property type="term" value="C:membrane"/>
    <property type="evidence" value="ECO:0007669"/>
    <property type="project" value="InterPro"/>
</dbReference>
<keyword evidence="5" id="KW-0547">Nucleotide-binding</keyword>
<keyword evidence="6 13" id="KW-0418">Kinase</keyword>
<keyword evidence="14" id="KW-1185">Reference proteome</keyword>
<dbReference type="InterPro" id="IPR011712">
    <property type="entry name" value="Sig_transdc_His_kin_sub3_dim/P"/>
</dbReference>
<dbReference type="InterPro" id="IPR050482">
    <property type="entry name" value="Sensor_HK_TwoCompSys"/>
</dbReference>
<evidence type="ECO:0000256" key="7">
    <source>
        <dbReference type="ARBA" id="ARBA00022840"/>
    </source>
</evidence>
<keyword evidence="9" id="KW-0175">Coiled coil</keyword>
<evidence type="ECO:0000256" key="10">
    <source>
        <dbReference type="SAM" id="MobiDB-lite"/>
    </source>
</evidence>
<dbReference type="InterPro" id="IPR036890">
    <property type="entry name" value="HATPase_C_sf"/>
</dbReference>
<keyword evidence="7" id="KW-0067">ATP-binding</keyword>
<evidence type="ECO:0000256" key="2">
    <source>
        <dbReference type="ARBA" id="ARBA00012438"/>
    </source>
</evidence>
<dbReference type="GO" id="GO:0000155">
    <property type="term" value="F:phosphorelay sensor kinase activity"/>
    <property type="evidence" value="ECO:0007669"/>
    <property type="project" value="InterPro"/>
</dbReference>
<dbReference type="EC" id="2.7.13.3" evidence="2"/>
<dbReference type="GO" id="GO:0046983">
    <property type="term" value="F:protein dimerization activity"/>
    <property type="evidence" value="ECO:0007669"/>
    <property type="project" value="InterPro"/>
</dbReference>
<dbReference type="SUPFAM" id="SSF55874">
    <property type="entry name" value="ATPase domain of HSP90 chaperone/DNA topoisomerase II/histidine kinase"/>
    <property type="match status" value="1"/>
</dbReference>
<dbReference type="EMBL" id="FOVH01000003">
    <property type="protein sequence ID" value="SFN88805.1"/>
    <property type="molecule type" value="Genomic_DNA"/>
</dbReference>
<sequence length="442" mass="46258">MTYRAGMSTSPPSGQVRPHWPRPAAWPVWVVPLIVAFVQLVGSLGAQRDRPSDGTSGPPWHSGGGDPVGHTDLDPLGIGLLLAGPALLLLRRRNPVLTVCATAAVTALYFLRAYTYGPAPLALVVAMMAAVVAGHRPVVWAGTGAGLAAFFTLTALIGVPAAERGQDGPFPVEEPTLGGSSFVVGWALVVLVTAELIRMRGQRAAETARTRAEEERRQASEERLRMARELHDVLAHNISMINVQAGVALHLMDENPEQARTALAAIKEASKEALGEMRGVIGALRAQGETAPRAPTAGLDRLDDLLDRARSAGLEVTAEVTGEKPALHAGTDLAAFRIVQESLTNVTRHAGPGPVTARVRIAYGEHEIVVEVEDDGRGVPLLDERPGGAGIRGMRERAAALGGAFDAGPRPGGGFRVRARLPLDGADGDAAGETATPGRGAQ</sequence>
<dbReference type="STRING" id="1993.SAMN04489713_103325"/>
<organism evidence="13 14">
    <name type="scientific">Actinomadura madurae</name>
    <dbReference type="NCBI Taxonomy" id="1993"/>
    <lineage>
        <taxon>Bacteria</taxon>
        <taxon>Bacillati</taxon>
        <taxon>Actinomycetota</taxon>
        <taxon>Actinomycetes</taxon>
        <taxon>Streptosporangiales</taxon>
        <taxon>Thermomonosporaceae</taxon>
        <taxon>Actinomadura</taxon>
    </lineage>
</organism>
<dbReference type="eggNOG" id="COG4585">
    <property type="taxonomic scope" value="Bacteria"/>
</dbReference>
<dbReference type="AlphaFoldDB" id="A0A1I5CP55"/>
<protein>
    <recommendedName>
        <fullName evidence="2">histidine kinase</fullName>
        <ecNumber evidence="2">2.7.13.3</ecNumber>
    </recommendedName>
</protein>
<evidence type="ECO:0000313" key="14">
    <source>
        <dbReference type="Proteomes" id="UP000183413"/>
    </source>
</evidence>
<dbReference type="Pfam" id="PF07730">
    <property type="entry name" value="HisKA_3"/>
    <property type="match status" value="1"/>
</dbReference>
<keyword evidence="3" id="KW-0597">Phosphoprotein</keyword>
<keyword evidence="8" id="KW-0902">Two-component regulatory system</keyword>
<keyword evidence="11" id="KW-0812">Transmembrane</keyword>
<feature type="transmembrane region" description="Helical" evidence="11">
    <location>
        <begin position="177"/>
        <end position="197"/>
    </location>
</feature>
<feature type="transmembrane region" description="Helical" evidence="11">
    <location>
        <begin position="26"/>
        <end position="46"/>
    </location>
</feature>
<feature type="domain" description="Histidine kinase/HSP90-like ATPase" evidence="12">
    <location>
        <begin position="330"/>
        <end position="425"/>
    </location>
</feature>
<dbReference type="CDD" id="cd16917">
    <property type="entry name" value="HATPase_UhpB-NarQ-NarX-like"/>
    <property type="match status" value="1"/>
</dbReference>
<evidence type="ECO:0000313" key="13">
    <source>
        <dbReference type="EMBL" id="SFN88805.1"/>
    </source>
</evidence>
<evidence type="ECO:0000259" key="12">
    <source>
        <dbReference type="SMART" id="SM00387"/>
    </source>
</evidence>
<evidence type="ECO:0000256" key="9">
    <source>
        <dbReference type="SAM" id="Coils"/>
    </source>
</evidence>
<comment type="catalytic activity">
    <reaction evidence="1">
        <text>ATP + protein L-histidine = ADP + protein N-phospho-L-histidine.</text>
        <dbReference type="EC" id="2.7.13.3"/>
    </reaction>
</comment>
<feature type="transmembrane region" description="Helical" evidence="11">
    <location>
        <begin position="138"/>
        <end position="157"/>
    </location>
</feature>
<accession>A0A1I5CP55</accession>
<dbReference type="PANTHER" id="PTHR24421:SF10">
    <property type="entry name" value="NITRATE_NITRITE SENSOR PROTEIN NARQ"/>
    <property type="match status" value="1"/>
</dbReference>
<dbReference type="Pfam" id="PF02518">
    <property type="entry name" value="HATPase_c"/>
    <property type="match status" value="1"/>
</dbReference>
<reference evidence="13 14" key="1">
    <citation type="submission" date="2016-10" db="EMBL/GenBank/DDBJ databases">
        <authorList>
            <person name="de Groot N.N."/>
        </authorList>
    </citation>
    <scope>NUCLEOTIDE SEQUENCE [LARGE SCALE GENOMIC DNA]</scope>
    <source>
        <strain evidence="13 14">DSM 43067</strain>
    </source>
</reference>
<dbReference type="InterPro" id="IPR003594">
    <property type="entry name" value="HATPase_dom"/>
</dbReference>
<dbReference type="GO" id="GO:0005524">
    <property type="term" value="F:ATP binding"/>
    <property type="evidence" value="ECO:0007669"/>
    <property type="project" value="UniProtKB-KW"/>
</dbReference>
<dbReference type="Gene3D" id="3.30.565.10">
    <property type="entry name" value="Histidine kinase-like ATPase, C-terminal domain"/>
    <property type="match status" value="1"/>
</dbReference>
<dbReference type="PANTHER" id="PTHR24421">
    <property type="entry name" value="NITRATE/NITRITE SENSOR PROTEIN NARX-RELATED"/>
    <property type="match status" value="1"/>
</dbReference>
<proteinExistence type="predicted"/>
<feature type="coiled-coil region" evidence="9">
    <location>
        <begin position="202"/>
        <end position="229"/>
    </location>
</feature>
<evidence type="ECO:0000256" key="11">
    <source>
        <dbReference type="SAM" id="Phobius"/>
    </source>
</evidence>
<evidence type="ECO:0000256" key="6">
    <source>
        <dbReference type="ARBA" id="ARBA00022777"/>
    </source>
</evidence>